<dbReference type="AlphaFoldDB" id="A0A0A2T665"/>
<sequence>MLAGCSSLNQQNQTILPRKEGTIRVASYNLNWGKGAFKITAPHLTIQALDRANADIILLQETTEFWQNQLETYLATRYPYRRFYHYHMRGD</sequence>
<organism evidence="1 2">
    <name type="scientific">Legionella norrlandica</name>
    <dbReference type="NCBI Taxonomy" id="1498499"/>
    <lineage>
        <taxon>Bacteria</taxon>
        <taxon>Pseudomonadati</taxon>
        <taxon>Pseudomonadota</taxon>
        <taxon>Gammaproteobacteria</taxon>
        <taxon>Legionellales</taxon>
        <taxon>Legionellaceae</taxon>
        <taxon>Legionella</taxon>
    </lineage>
</organism>
<dbReference type="Gene3D" id="3.60.10.10">
    <property type="entry name" value="Endonuclease/exonuclease/phosphatase"/>
    <property type="match status" value="1"/>
</dbReference>
<evidence type="ECO:0000313" key="1">
    <source>
        <dbReference type="EMBL" id="KGP62883.1"/>
    </source>
</evidence>
<dbReference type="STRING" id="1498499.EP47_07720"/>
<comment type="caution">
    <text evidence="1">The sequence shown here is derived from an EMBL/GenBank/DDBJ whole genome shotgun (WGS) entry which is preliminary data.</text>
</comment>
<proteinExistence type="predicted"/>
<evidence type="ECO:0000313" key="2">
    <source>
        <dbReference type="Proteomes" id="UP000054422"/>
    </source>
</evidence>
<reference evidence="1 2" key="1">
    <citation type="submission" date="2014-05" db="EMBL/GenBank/DDBJ databases">
        <authorList>
            <person name="Rizzardi K."/>
            <person name="Winiecka-Krusnell J."/>
            <person name="Ramliden M."/>
            <person name="Alm E."/>
            <person name="Andersson S."/>
            <person name="Byfors S."/>
        </authorList>
    </citation>
    <scope>NUCLEOTIDE SEQUENCE [LARGE SCALE GENOMIC DNA]</scope>
    <source>
        <strain evidence="1 2">LEGN</strain>
    </source>
</reference>
<dbReference type="EMBL" id="JNCF01000036">
    <property type="protein sequence ID" value="KGP62883.1"/>
    <property type="molecule type" value="Genomic_DNA"/>
</dbReference>
<dbReference type="SUPFAM" id="SSF56219">
    <property type="entry name" value="DNase I-like"/>
    <property type="match status" value="1"/>
</dbReference>
<gene>
    <name evidence="1" type="ORF">EP47_07720</name>
</gene>
<evidence type="ECO:0008006" key="3">
    <source>
        <dbReference type="Google" id="ProtNLM"/>
    </source>
</evidence>
<dbReference type="InterPro" id="IPR036691">
    <property type="entry name" value="Endo/exonu/phosph_ase_sf"/>
</dbReference>
<name>A0A0A2T665_9GAMM</name>
<keyword evidence="2" id="KW-1185">Reference proteome</keyword>
<accession>A0A0A2T665</accession>
<dbReference type="Proteomes" id="UP000054422">
    <property type="component" value="Unassembled WGS sequence"/>
</dbReference>
<protein>
    <recommendedName>
        <fullName evidence="3">Endonuclease/exonuclease/phosphatase domain-containing protein</fullName>
    </recommendedName>
</protein>